<dbReference type="InterPro" id="IPR012337">
    <property type="entry name" value="RNaseH-like_sf"/>
</dbReference>
<keyword evidence="3" id="KW-1185">Reference proteome</keyword>
<organism evidence="2 3">
    <name type="scientific">Parasponia andersonii</name>
    <name type="common">Sponia andersonii</name>
    <dbReference type="NCBI Taxonomy" id="3476"/>
    <lineage>
        <taxon>Eukaryota</taxon>
        <taxon>Viridiplantae</taxon>
        <taxon>Streptophyta</taxon>
        <taxon>Embryophyta</taxon>
        <taxon>Tracheophyta</taxon>
        <taxon>Spermatophyta</taxon>
        <taxon>Magnoliopsida</taxon>
        <taxon>eudicotyledons</taxon>
        <taxon>Gunneridae</taxon>
        <taxon>Pentapetalae</taxon>
        <taxon>rosids</taxon>
        <taxon>fabids</taxon>
        <taxon>Rosales</taxon>
        <taxon>Cannabaceae</taxon>
        <taxon>Parasponia</taxon>
    </lineage>
</organism>
<dbReference type="OrthoDB" id="1165147at2759"/>
<evidence type="ECO:0000313" key="2">
    <source>
        <dbReference type="EMBL" id="PON44443.1"/>
    </source>
</evidence>
<dbReference type="GO" id="GO:0046983">
    <property type="term" value="F:protein dimerization activity"/>
    <property type="evidence" value="ECO:0007669"/>
    <property type="project" value="InterPro"/>
</dbReference>
<name>A0A2P5B6M1_PARAD</name>
<gene>
    <name evidence="2" type="ORF">PanWU01x14_266780</name>
</gene>
<dbReference type="EMBL" id="JXTB01000350">
    <property type="protein sequence ID" value="PON44443.1"/>
    <property type="molecule type" value="Genomic_DNA"/>
</dbReference>
<dbReference type="PANTHER" id="PTHR23272">
    <property type="entry name" value="BED FINGER-RELATED"/>
    <property type="match status" value="1"/>
</dbReference>
<dbReference type="SUPFAM" id="SSF53098">
    <property type="entry name" value="Ribonuclease H-like"/>
    <property type="match status" value="1"/>
</dbReference>
<dbReference type="PANTHER" id="PTHR23272:SF184">
    <property type="entry name" value="OS03G0311250 PROTEIN"/>
    <property type="match status" value="1"/>
</dbReference>
<evidence type="ECO:0000259" key="1">
    <source>
        <dbReference type="Pfam" id="PF05699"/>
    </source>
</evidence>
<accession>A0A2P5B6M1</accession>
<comment type="caution">
    <text evidence="2">The sequence shown here is derived from an EMBL/GenBank/DDBJ whole genome shotgun (WGS) entry which is preliminary data.</text>
</comment>
<reference evidence="3" key="1">
    <citation type="submission" date="2016-06" db="EMBL/GenBank/DDBJ databases">
        <title>Parallel loss of symbiosis genes in relatives of nitrogen-fixing non-legume Parasponia.</title>
        <authorList>
            <person name="Van Velzen R."/>
            <person name="Holmer R."/>
            <person name="Bu F."/>
            <person name="Rutten L."/>
            <person name="Van Zeijl A."/>
            <person name="Liu W."/>
            <person name="Santuari L."/>
            <person name="Cao Q."/>
            <person name="Sharma T."/>
            <person name="Shen D."/>
            <person name="Roswanjaya Y."/>
            <person name="Wardhani T."/>
            <person name="Kalhor M.S."/>
            <person name="Jansen J."/>
            <person name="Van den Hoogen J."/>
            <person name="Gungor B."/>
            <person name="Hartog M."/>
            <person name="Hontelez J."/>
            <person name="Verver J."/>
            <person name="Yang W.-C."/>
            <person name="Schijlen E."/>
            <person name="Repin R."/>
            <person name="Schilthuizen M."/>
            <person name="Schranz E."/>
            <person name="Heidstra R."/>
            <person name="Miyata K."/>
            <person name="Fedorova E."/>
            <person name="Kohlen W."/>
            <person name="Bisseling T."/>
            <person name="Smit S."/>
            <person name="Geurts R."/>
        </authorList>
    </citation>
    <scope>NUCLEOTIDE SEQUENCE [LARGE SCALE GENOMIC DNA]</scope>
    <source>
        <strain evidence="3">cv. WU1-14</strain>
    </source>
</reference>
<sequence length="89" mass="9977">MARNVKLDVLAFWKSNQFRYPELAAMARDILSIPVSTVASEASFSVGGRVLDQYHKFEDDLNDVTQDVFKLSMNEEEPSSTTCSNSVEV</sequence>
<evidence type="ECO:0000313" key="3">
    <source>
        <dbReference type="Proteomes" id="UP000237105"/>
    </source>
</evidence>
<proteinExistence type="predicted"/>
<dbReference type="AlphaFoldDB" id="A0A2P5B6M1"/>
<protein>
    <submittedName>
        <fullName evidence="2">Ribonuclease H-like domain containing protein</fullName>
    </submittedName>
</protein>
<dbReference type="InterPro" id="IPR008906">
    <property type="entry name" value="HATC_C_dom"/>
</dbReference>
<feature type="domain" description="HAT C-terminal dimerisation" evidence="1">
    <location>
        <begin position="3"/>
        <end position="55"/>
    </location>
</feature>
<dbReference type="Pfam" id="PF05699">
    <property type="entry name" value="Dimer_Tnp_hAT"/>
    <property type="match status" value="1"/>
</dbReference>
<dbReference type="Proteomes" id="UP000237105">
    <property type="component" value="Unassembled WGS sequence"/>
</dbReference>